<dbReference type="Pfam" id="PF12802">
    <property type="entry name" value="MarR_2"/>
    <property type="match status" value="1"/>
</dbReference>
<evidence type="ECO:0000313" key="6">
    <source>
        <dbReference type="Proteomes" id="UP001589683"/>
    </source>
</evidence>
<dbReference type="PANTHER" id="PTHR42756">
    <property type="entry name" value="TRANSCRIPTIONAL REGULATOR, MARR"/>
    <property type="match status" value="1"/>
</dbReference>
<gene>
    <name evidence="5" type="ORF">ACFFUT_14735</name>
</gene>
<dbReference type="SMART" id="SM00347">
    <property type="entry name" value="HTH_MARR"/>
    <property type="match status" value="1"/>
</dbReference>
<keyword evidence="2" id="KW-0238">DNA-binding</keyword>
<dbReference type="InterPro" id="IPR036388">
    <property type="entry name" value="WH-like_DNA-bd_sf"/>
</dbReference>
<keyword evidence="3" id="KW-0804">Transcription</keyword>
<feature type="domain" description="HTH marR-type" evidence="4">
    <location>
        <begin position="4"/>
        <end position="140"/>
    </location>
</feature>
<protein>
    <submittedName>
        <fullName evidence="5">MarR family winged helix-turn-helix transcriptional regulator</fullName>
    </submittedName>
</protein>
<comment type="caution">
    <text evidence="5">The sequence shown here is derived from an EMBL/GenBank/DDBJ whole genome shotgun (WGS) entry which is preliminary data.</text>
</comment>
<evidence type="ECO:0000256" key="2">
    <source>
        <dbReference type="ARBA" id="ARBA00023125"/>
    </source>
</evidence>
<evidence type="ECO:0000256" key="3">
    <source>
        <dbReference type="ARBA" id="ARBA00023163"/>
    </source>
</evidence>
<evidence type="ECO:0000313" key="5">
    <source>
        <dbReference type="EMBL" id="MFB9233044.1"/>
    </source>
</evidence>
<evidence type="ECO:0000259" key="4">
    <source>
        <dbReference type="PROSITE" id="PS50995"/>
    </source>
</evidence>
<dbReference type="SUPFAM" id="SSF46785">
    <property type="entry name" value="Winged helix' DNA-binding domain"/>
    <property type="match status" value="1"/>
</dbReference>
<reference evidence="5 6" key="1">
    <citation type="submission" date="2024-09" db="EMBL/GenBank/DDBJ databases">
        <authorList>
            <person name="Sun Q."/>
            <person name="Mori K."/>
        </authorList>
    </citation>
    <scope>NUCLEOTIDE SEQUENCE [LARGE SCALE GENOMIC DNA]</scope>
    <source>
        <strain evidence="5 6">CECT 8726</strain>
    </source>
</reference>
<name>A0ABV5JHW0_9RHOB</name>
<dbReference type="Proteomes" id="UP001589683">
    <property type="component" value="Unassembled WGS sequence"/>
</dbReference>
<keyword evidence="6" id="KW-1185">Reference proteome</keyword>
<dbReference type="PANTHER" id="PTHR42756:SF1">
    <property type="entry name" value="TRANSCRIPTIONAL REPRESSOR OF EMRAB OPERON"/>
    <property type="match status" value="1"/>
</dbReference>
<dbReference type="PROSITE" id="PS50995">
    <property type="entry name" value="HTH_MARR_2"/>
    <property type="match status" value="1"/>
</dbReference>
<keyword evidence="1" id="KW-0805">Transcription regulation</keyword>
<accession>A0ABV5JHW0</accession>
<dbReference type="RefSeq" id="WP_213889144.1">
    <property type="nucleotide sequence ID" value="NZ_JAGFNU010000006.1"/>
</dbReference>
<proteinExistence type="predicted"/>
<sequence>MTQKSDLLYDLILLARPIHQQVEAAIAAMLSETTVTVRMRAVLEQLENLETATVPQVAKQLGIQRQYVQVMMNEVEAAGLVKKQVNPAHKRSVLFELSSAGKNVITQIRKAEMAVVESISQELTFDSVNKAHQVAEHVLEGFRNLNESLKA</sequence>
<dbReference type="InterPro" id="IPR000835">
    <property type="entry name" value="HTH_MarR-typ"/>
</dbReference>
<dbReference type="Gene3D" id="1.10.10.10">
    <property type="entry name" value="Winged helix-like DNA-binding domain superfamily/Winged helix DNA-binding domain"/>
    <property type="match status" value="1"/>
</dbReference>
<dbReference type="EMBL" id="JBHMEA010000048">
    <property type="protein sequence ID" value="MFB9233044.1"/>
    <property type="molecule type" value="Genomic_DNA"/>
</dbReference>
<dbReference type="InterPro" id="IPR036390">
    <property type="entry name" value="WH_DNA-bd_sf"/>
</dbReference>
<organism evidence="5 6">
    <name type="scientific">Pseudohalocynthiibacter aestuariivivens</name>
    <dbReference type="NCBI Taxonomy" id="1591409"/>
    <lineage>
        <taxon>Bacteria</taxon>
        <taxon>Pseudomonadati</taxon>
        <taxon>Pseudomonadota</taxon>
        <taxon>Alphaproteobacteria</taxon>
        <taxon>Rhodobacterales</taxon>
        <taxon>Paracoccaceae</taxon>
        <taxon>Pseudohalocynthiibacter</taxon>
    </lineage>
</organism>
<evidence type="ECO:0000256" key="1">
    <source>
        <dbReference type="ARBA" id="ARBA00023015"/>
    </source>
</evidence>